<dbReference type="STRING" id="390640.SAMN04488034_10829"/>
<dbReference type="InterPro" id="IPR045582">
    <property type="entry name" value="Trehalase-like_N"/>
</dbReference>
<evidence type="ECO:0000313" key="4">
    <source>
        <dbReference type="Proteomes" id="UP000199448"/>
    </source>
</evidence>
<proteinExistence type="predicted"/>
<dbReference type="Proteomes" id="UP000199448">
    <property type="component" value="Unassembled WGS sequence"/>
</dbReference>
<dbReference type="PANTHER" id="PTHR31616:SF0">
    <property type="entry name" value="GLUCAN 1,4-ALPHA-GLUCOSIDASE"/>
    <property type="match status" value="1"/>
</dbReference>
<dbReference type="GO" id="GO:0005975">
    <property type="term" value="P:carbohydrate metabolic process"/>
    <property type="evidence" value="ECO:0007669"/>
    <property type="project" value="InterPro"/>
</dbReference>
<organism evidence="3 4">
    <name type="scientific">Salinimicrobium catena</name>
    <dbReference type="NCBI Taxonomy" id="390640"/>
    <lineage>
        <taxon>Bacteria</taxon>
        <taxon>Pseudomonadati</taxon>
        <taxon>Bacteroidota</taxon>
        <taxon>Flavobacteriia</taxon>
        <taxon>Flavobacteriales</taxon>
        <taxon>Flavobacteriaceae</taxon>
        <taxon>Salinimicrobium</taxon>
    </lineage>
</organism>
<accession>A0A1H5P244</accession>
<sequence length="607" mass="70642">MDSLDYGIIGNCKSSALVSKNGSIDWCCLPNFNSASVFAKLLDEHKGGHFSFEVDDSYSISQKYLWKTNILCTTYSNENAAFQVIDFMPRYPKENGNGGFYSPPDIIRYIYLLHGNPTMRVNYNPKLDYAKEKTYTENHRYYLKSFTKEGKYDSLYLYTSLDLDMVMNGEEITLTGNEYFLMGYHEKLVEQNLERAYLKFQRTKTYWMNWVEKTTKFPHYNEEITRSALVLKALTFEKTGAVLAAATTSLPETIGEVRNWDYRFCWIRDASMVIKVMAGLGHLGSAHNFLQFIIDIIPNKDEKMQIMYGISGEKELTEHILDHLDGYKGSKPVRIGNAAYVQKQNDIYGILMEVIFQQFLQFETTLENSEELWTIVRGIVRIVEEHWKQPDKGIWEFRTEERHFTFSKLLCWVAVDRAVKIGEILRKGIKDQKWKALRQEIYEDIYKNAWNEEKQAYTQSYGSSDLDASTLLMETYGFIKAKDPRFISTVQATERELCYNGLMFRYKNKDDFGIPSSSFTICTFWLINSLYKIGEKDRAIGMFNELLSYSNHLGLFSEDIDFESKRLLGNFPQAYSHLALIETAMNFSHSLTSEEDLLKMLQTEDFL</sequence>
<dbReference type="OrthoDB" id="3902805at2"/>
<keyword evidence="4" id="KW-1185">Reference proteome</keyword>
<gene>
    <name evidence="3" type="ORF">SAMN04488034_10829</name>
</gene>
<dbReference type="InterPro" id="IPR008928">
    <property type="entry name" value="6-hairpin_glycosidase_sf"/>
</dbReference>
<evidence type="ECO:0000259" key="1">
    <source>
        <dbReference type="Pfam" id="PF00723"/>
    </source>
</evidence>
<name>A0A1H5P244_9FLAO</name>
<dbReference type="RefSeq" id="WP_093113936.1">
    <property type="nucleotide sequence ID" value="NZ_FNGG01000008.1"/>
</dbReference>
<feature type="domain" description="GH15-like" evidence="1">
    <location>
        <begin position="220"/>
        <end position="584"/>
    </location>
</feature>
<reference evidence="3 4" key="1">
    <citation type="submission" date="2016-10" db="EMBL/GenBank/DDBJ databases">
        <authorList>
            <person name="de Groot N.N."/>
        </authorList>
    </citation>
    <scope>NUCLEOTIDE SEQUENCE [LARGE SCALE GENOMIC DNA]</scope>
    <source>
        <strain evidence="3 4">DSM 23553</strain>
    </source>
</reference>
<protein>
    <submittedName>
        <fullName evidence="3">Glucoamylase (Glucan-1,4-alpha-glucosidase), GH15 family</fullName>
    </submittedName>
</protein>
<feature type="domain" description="Trehalase-like N-terminal" evidence="2">
    <location>
        <begin position="8"/>
        <end position="137"/>
    </location>
</feature>
<evidence type="ECO:0000259" key="2">
    <source>
        <dbReference type="Pfam" id="PF19291"/>
    </source>
</evidence>
<dbReference type="GO" id="GO:0004553">
    <property type="term" value="F:hydrolase activity, hydrolyzing O-glycosyl compounds"/>
    <property type="evidence" value="ECO:0007669"/>
    <property type="project" value="UniProtKB-ARBA"/>
</dbReference>
<dbReference type="InterPro" id="IPR012341">
    <property type="entry name" value="6hp_glycosidase-like_sf"/>
</dbReference>
<dbReference type="EMBL" id="FNUG01000008">
    <property type="protein sequence ID" value="SEF07993.1"/>
    <property type="molecule type" value="Genomic_DNA"/>
</dbReference>
<dbReference type="Pfam" id="PF00723">
    <property type="entry name" value="Glyco_hydro_15"/>
    <property type="match status" value="1"/>
</dbReference>
<dbReference type="Pfam" id="PF19291">
    <property type="entry name" value="TREH_N"/>
    <property type="match status" value="1"/>
</dbReference>
<dbReference type="InterPro" id="IPR011613">
    <property type="entry name" value="GH15-like"/>
</dbReference>
<dbReference type="SUPFAM" id="SSF48208">
    <property type="entry name" value="Six-hairpin glycosidases"/>
    <property type="match status" value="1"/>
</dbReference>
<dbReference type="AlphaFoldDB" id="A0A1H5P244"/>
<dbReference type="Gene3D" id="1.50.10.10">
    <property type="match status" value="1"/>
</dbReference>
<evidence type="ECO:0000313" key="3">
    <source>
        <dbReference type="EMBL" id="SEF07993.1"/>
    </source>
</evidence>
<dbReference type="PANTHER" id="PTHR31616">
    <property type="entry name" value="TREHALASE"/>
    <property type="match status" value="1"/>
</dbReference>